<gene>
    <name evidence="3" type="ORF">NOL15_07550</name>
</gene>
<dbReference type="InterPro" id="IPR036291">
    <property type="entry name" value="NAD(P)-bd_dom_sf"/>
</dbReference>
<reference evidence="3" key="1">
    <citation type="submission" date="2022-07" db="EMBL/GenBank/DDBJ databases">
        <title>Whole Genome Sequencing of Streptococcus suis.</title>
        <authorList>
            <person name="Dai X."/>
            <person name="Huang J."/>
            <person name="Wang L."/>
        </authorList>
    </citation>
    <scope>NUCLEOTIDE SEQUENCE</scope>
    <source>
        <strain evidence="3">SFB2</strain>
    </source>
</reference>
<dbReference type="AlphaFoldDB" id="A0A9X4RPS6"/>
<proteinExistence type="inferred from homology"/>
<dbReference type="Proteomes" id="UP001152879">
    <property type="component" value="Unassembled WGS sequence"/>
</dbReference>
<accession>A0A9X4RPS6</accession>
<sequence>MKRILITGANSYIGTSFEKYMSQFGSDYQIGTVDMRGDSWREKDFSGYDTVFHVAGIAHADVAKVSKETKQMYYQVNSTLAIETASKYKSDLSGATGQFIYMSSIIIYGEETNINKKRVITSQTKPNPSNFYGDSKLQAEIGLQPLATTNFHIAILRPPMIYGPGSKGNYQQLVKLALKLPTFPDVKNERSMLHIDTLCEFVKQRVDNQDSGVFFPQNKEYTRTSYMVRDIAEEHGRNIYLFSWMNWAIKLLGYVPGKIGKLTNKAFGNLVYEKNDTGDSLATIVKFNDLKKTEVSQK</sequence>
<feature type="domain" description="NAD-dependent epimerase/dehydratase" evidence="2">
    <location>
        <begin position="4"/>
        <end position="208"/>
    </location>
</feature>
<dbReference type="SUPFAM" id="SSF51735">
    <property type="entry name" value="NAD(P)-binding Rossmann-fold domains"/>
    <property type="match status" value="1"/>
</dbReference>
<evidence type="ECO:0000313" key="4">
    <source>
        <dbReference type="Proteomes" id="UP001152879"/>
    </source>
</evidence>
<dbReference type="PANTHER" id="PTHR43000">
    <property type="entry name" value="DTDP-D-GLUCOSE 4,6-DEHYDRATASE-RELATED"/>
    <property type="match status" value="1"/>
</dbReference>
<dbReference type="Pfam" id="PF01370">
    <property type="entry name" value="Epimerase"/>
    <property type="match status" value="1"/>
</dbReference>
<dbReference type="Gene3D" id="3.40.50.720">
    <property type="entry name" value="NAD(P)-binding Rossmann-like Domain"/>
    <property type="match status" value="1"/>
</dbReference>
<name>A0A9X4RPS6_STRSU</name>
<dbReference type="InterPro" id="IPR001509">
    <property type="entry name" value="Epimerase_deHydtase"/>
</dbReference>
<protein>
    <submittedName>
        <fullName evidence="3">NAD-dependent epimerase/dehydratase family protein</fullName>
    </submittedName>
</protein>
<organism evidence="3 4">
    <name type="scientific">Streptococcus suis</name>
    <dbReference type="NCBI Taxonomy" id="1307"/>
    <lineage>
        <taxon>Bacteria</taxon>
        <taxon>Bacillati</taxon>
        <taxon>Bacillota</taxon>
        <taxon>Bacilli</taxon>
        <taxon>Lactobacillales</taxon>
        <taxon>Streptococcaceae</taxon>
        <taxon>Streptococcus</taxon>
    </lineage>
</organism>
<comment type="caution">
    <text evidence="3">The sequence shown here is derived from an EMBL/GenBank/DDBJ whole genome shotgun (WGS) entry which is preliminary data.</text>
</comment>
<evidence type="ECO:0000256" key="1">
    <source>
        <dbReference type="ARBA" id="ARBA00007637"/>
    </source>
</evidence>
<evidence type="ECO:0000313" key="3">
    <source>
        <dbReference type="EMBL" id="MDG4512692.1"/>
    </source>
</evidence>
<evidence type="ECO:0000259" key="2">
    <source>
        <dbReference type="Pfam" id="PF01370"/>
    </source>
</evidence>
<dbReference type="EMBL" id="JANFML010000023">
    <property type="protein sequence ID" value="MDG4512692.1"/>
    <property type="molecule type" value="Genomic_DNA"/>
</dbReference>
<comment type="similarity">
    <text evidence="1">Belongs to the NAD(P)-dependent epimerase/dehydratase family.</text>
</comment>